<evidence type="ECO:0000313" key="3">
    <source>
        <dbReference type="Proteomes" id="UP000054558"/>
    </source>
</evidence>
<feature type="compositionally biased region" description="Basic and acidic residues" evidence="1">
    <location>
        <begin position="374"/>
        <end position="387"/>
    </location>
</feature>
<dbReference type="EMBL" id="DF236950">
    <property type="protein sequence ID" value="GAQ77607.1"/>
    <property type="molecule type" value="Genomic_DNA"/>
</dbReference>
<feature type="region of interest" description="Disordered" evidence="1">
    <location>
        <begin position="284"/>
        <end position="306"/>
    </location>
</feature>
<gene>
    <name evidence="2" type="ORF">KFL_000010560</name>
</gene>
<feature type="region of interest" description="Disordered" evidence="1">
    <location>
        <begin position="365"/>
        <end position="422"/>
    </location>
</feature>
<evidence type="ECO:0000313" key="2">
    <source>
        <dbReference type="EMBL" id="GAQ77607.1"/>
    </source>
</evidence>
<reference evidence="2 3" key="1">
    <citation type="journal article" date="2014" name="Nat. Commun.">
        <title>Klebsormidium flaccidum genome reveals primary factors for plant terrestrial adaptation.</title>
        <authorList>
            <person name="Hori K."/>
            <person name="Maruyama F."/>
            <person name="Fujisawa T."/>
            <person name="Togashi T."/>
            <person name="Yamamoto N."/>
            <person name="Seo M."/>
            <person name="Sato S."/>
            <person name="Yamada T."/>
            <person name="Mori H."/>
            <person name="Tajima N."/>
            <person name="Moriyama T."/>
            <person name="Ikeuchi M."/>
            <person name="Watanabe M."/>
            <person name="Wada H."/>
            <person name="Kobayashi K."/>
            <person name="Saito M."/>
            <person name="Masuda T."/>
            <person name="Sasaki-Sekimoto Y."/>
            <person name="Mashiguchi K."/>
            <person name="Awai K."/>
            <person name="Shimojima M."/>
            <person name="Masuda S."/>
            <person name="Iwai M."/>
            <person name="Nobusawa T."/>
            <person name="Narise T."/>
            <person name="Kondo S."/>
            <person name="Saito H."/>
            <person name="Sato R."/>
            <person name="Murakawa M."/>
            <person name="Ihara Y."/>
            <person name="Oshima-Yamada Y."/>
            <person name="Ohtaka K."/>
            <person name="Satoh M."/>
            <person name="Sonobe K."/>
            <person name="Ishii M."/>
            <person name="Ohtani R."/>
            <person name="Kanamori-Sato M."/>
            <person name="Honoki R."/>
            <person name="Miyazaki D."/>
            <person name="Mochizuki H."/>
            <person name="Umetsu J."/>
            <person name="Higashi K."/>
            <person name="Shibata D."/>
            <person name="Kamiya Y."/>
            <person name="Sato N."/>
            <person name="Nakamura Y."/>
            <person name="Tabata S."/>
            <person name="Ida S."/>
            <person name="Kurokawa K."/>
            <person name="Ohta H."/>
        </authorList>
    </citation>
    <scope>NUCLEOTIDE SEQUENCE [LARGE SCALE GENOMIC DNA]</scope>
    <source>
        <strain evidence="2 3">NIES-2285</strain>
    </source>
</reference>
<proteinExistence type="predicted"/>
<dbReference type="Proteomes" id="UP000054558">
    <property type="component" value="Unassembled WGS sequence"/>
</dbReference>
<protein>
    <submittedName>
        <fullName evidence="2">Uncharacterized protein</fullName>
    </submittedName>
</protein>
<name>A0A0U9HPQ0_KLENI</name>
<evidence type="ECO:0000256" key="1">
    <source>
        <dbReference type="SAM" id="MobiDB-lite"/>
    </source>
</evidence>
<dbReference type="AlphaFoldDB" id="A0A0U9HPQ0"/>
<keyword evidence="3" id="KW-1185">Reference proteome</keyword>
<organism evidence="2 3">
    <name type="scientific">Klebsormidium nitens</name>
    <name type="common">Green alga</name>
    <name type="synonym">Ulothrix nitens</name>
    <dbReference type="NCBI Taxonomy" id="105231"/>
    <lineage>
        <taxon>Eukaryota</taxon>
        <taxon>Viridiplantae</taxon>
        <taxon>Streptophyta</taxon>
        <taxon>Klebsormidiophyceae</taxon>
        <taxon>Klebsormidiales</taxon>
        <taxon>Klebsormidiaceae</taxon>
        <taxon>Klebsormidium</taxon>
    </lineage>
</organism>
<feature type="compositionally biased region" description="Basic and acidic residues" evidence="1">
    <location>
        <begin position="294"/>
        <end position="306"/>
    </location>
</feature>
<accession>A0A0U9HPQ0</accession>
<sequence>MAFEVCSQASLVRECSFGRTLALGSQDGRNARHMLEGAASLFAVRIGGAQTQIRPGLFVLAAAGPGDGKGTEKASAADWPRKIQPRYWKDMPEPREFCEGKGFTTPGSAQRLDKRTVVKKKLAKYAQFIGGGKSITTDPKLVRMLNYRLTSGEHKGKMLREVSKKYLEWLATSAAPIKPLQKGELNKVVLRSKEETLDVGEMAAIVLQLPEIKNNVRQVDVDDMQEAAMQGKGKGAESGQDVYRTALFKLKSMDIQLELDKKEKEEKKEAARWAVKAGVIKDPSEARRARRRVKQWDEAEEQKKSSLAKTFEERRLQETELEAEEALKSSYGVAASQRSDRALPPGQLLEFKGRGEMLGVAQQALMKAKLHSSKPKDADLDPGRLFEESQPSAKPTARRGRPKRDTGGSSSGVDWRTVSKKP</sequence>